<keyword evidence="3" id="KW-1185">Reference proteome</keyword>
<evidence type="ECO:0000259" key="1">
    <source>
        <dbReference type="Pfam" id="PF13966"/>
    </source>
</evidence>
<dbReference type="PANTHER" id="PTHR33116">
    <property type="entry name" value="REVERSE TRANSCRIPTASE ZINC-BINDING DOMAIN-CONTAINING PROTEIN-RELATED-RELATED"/>
    <property type="match status" value="1"/>
</dbReference>
<dbReference type="InParanoid" id="A0A200R8T4"/>
<feature type="domain" description="Reverse transcriptase zinc-binding" evidence="1">
    <location>
        <begin position="74"/>
        <end position="120"/>
    </location>
</feature>
<dbReference type="Pfam" id="PF13966">
    <property type="entry name" value="zf-RVT"/>
    <property type="match status" value="1"/>
</dbReference>
<dbReference type="InterPro" id="IPR026960">
    <property type="entry name" value="RVT-Znf"/>
</dbReference>
<dbReference type="OrthoDB" id="696485at2759"/>
<dbReference type="PANTHER" id="PTHR33116:SF85">
    <property type="entry name" value="REVERSE TRANSCRIPTASE ZINC-BINDING DOMAIN-CONTAINING PROTEIN"/>
    <property type="match status" value="1"/>
</dbReference>
<keyword evidence="2" id="KW-0548">Nucleotidyltransferase</keyword>
<evidence type="ECO:0000313" key="3">
    <source>
        <dbReference type="Proteomes" id="UP000195402"/>
    </source>
</evidence>
<protein>
    <submittedName>
        <fullName evidence="2">Reverse transcriptase zinc-binding domain</fullName>
    </submittedName>
</protein>
<proteinExistence type="predicted"/>
<dbReference type="Proteomes" id="UP000195402">
    <property type="component" value="Unassembled WGS sequence"/>
</dbReference>
<dbReference type="GO" id="GO:0003964">
    <property type="term" value="F:RNA-directed DNA polymerase activity"/>
    <property type="evidence" value="ECO:0007669"/>
    <property type="project" value="UniProtKB-KW"/>
</dbReference>
<reference evidence="2 3" key="1">
    <citation type="journal article" date="2017" name="Mol. Plant">
        <title>The Genome of Medicinal Plant Macleaya cordata Provides New Insights into Benzylisoquinoline Alkaloids Metabolism.</title>
        <authorList>
            <person name="Liu X."/>
            <person name="Liu Y."/>
            <person name="Huang P."/>
            <person name="Ma Y."/>
            <person name="Qing Z."/>
            <person name="Tang Q."/>
            <person name="Cao H."/>
            <person name="Cheng P."/>
            <person name="Zheng Y."/>
            <person name="Yuan Z."/>
            <person name="Zhou Y."/>
            <person name="Liu J."/>
            <person name="Tang Z."/>
            <person name="Zhuo Y."/>
            <person name="Zhang Y."/>
            <person name="Yu L."/>
            <person name="Huang J."/>
            <person name="Yang P."/>
            <person name="Peng Q."/>
            <person name="Zhang J."/>
            <person name="Jiang W."/>
            <person name="Zhang Z."/>
            <person name="Lin K."/>
            <person name="Ro D.K."/>
            <person name="Chen X."/>
            <person name="Xiong X."/>
            <person name="Shang Y."/>
            <person name="Huang S."/>
            <person name="Zeng J."/>
        </authorList>
    </citation>
    <scope>NUCLEOTIDE SEQUENCE [LARGE SCALE GENOMIC DNA]</scope>
    <source>
        <strain evidence="3">cv. BLH2017</strain>
        <tissue evidence="2">Root</tissue>
    </source>
</reference>
<dbReference type="AlphaFoldDB" id="A0A200R8T4"/>
<comment type="caution">
    <text evidence="2">The sequence shown here is derived from an EMBL/GenBank/DDBJ whole genome shotgun (WGS) entry which is preliminary data.</text>
</comment>
<dbReference type="OMA" id="TIWHERN"/>
<keyword evidence="2" id="KW-0695">RNA-directed DNA polymerase</keyword>
<gene>
    <name evidence="2" type="ORF">BVC80_417g57</name>
</gene>
<accession>A0A200R8T4</accession>
<organism evidence="2 3">
    <name type="scientific">Macleaya cordata</name>
    <name type="common">Five-seeded plume-poppy</name>
    <name type="synonym">Bocconia cordata</name>
    <dbReference type="NCBI Taxonomy" id="56857"/>
    <lineage>
        <taxon>Eukaryota</taxon>
        <taxon>Viridiplantae</taxon>
        <taxon>Streptophyta</taxon>
        <taxon>Embryophyta</taxon>
        <taxon>Tracheophyta</taxon>
        <taxon>Spermatophyta</taxon>
        <taxon>Magnoliopsida</taxon>
        <taxon>Ranunculales</taxon>
        <taxon>Papaveraceae</taxon>
        <taxon>Papaveroideae</taxon>
        <taxon>Macleaya</taxon>
    </lineage>
</organism>
<keyword evidence="2" id="KW-0808">Transferase</keyword>
<dbReference type="EMBL" id="MVGT01000255">
    <property type="protein sequence ID" value="OVA19147.1"/>
    <property type="molecule type" value="Genomic_DNA"/>
</dbReference>
<sequence>MASWDLVFRRRTWEEDLGDIIALTSLLSSHRVIAEEEDIRVWTKEKSGLFSVSSCYDDLHKGGDPDFPHKEVWVFHDSIPTLDNLTKRGVTNINRCEMCRRNLELVNHLLLHCPFARGIWESFLLEFGIRGAFRMNVKEMFVEGNKDCFSEVGNYLWRALPFAICWIIWNKRNQRIFEDKDKGMEKLILNIKALLLYWSSPSKILQELDLKT</sequence>
<evidence type="ECO:0000313" key="2">
    <source>
        <dbReference type="EMBL" id="OVA19147.1"/>
    </source>
</evidence>
<name>A0A200R8T4_MACCD</name>